<dbReference type="Proteomes" id="UP000026915">
    <property type="component" value="Chromosome 5"/>
</dbReference>
<dbReference type="FunCoup" id="A0A061EZ24">
    <property type="interactions" value="761"/>
</dbReference>
<proteinExistence type="predicted"/>
<dbReference type="Gene3D" id="1.20.1280.50">
    <property type="match status" value="1"/>
</dbReference>
<dbReference type="PANTHER" id="PTHR32278">
    <property type="entry name" value="F-BOX DOMAIN-CONTAINING PROTEIN"/>
    <property type="match status" value="1"/>
</dbReference>
<dbReference type="eggNOG" id="ENOG502QRA4">
    <property type="taxonomic scope" value="Eukaryota"/>
</dbReference>
<gene>
    <name evidence="2" type="ORF">TCM_025281</name>
</gene>
<evidence type="ECO:0000313" key="3">
    <source>
        <dbReference type="Proteomes" id="UP000026915"/>
    </source>
</evidence>
<dbReference type="Pfam" id="PF12937">
    <property type="entry name" value="F-box-like"/>
    <property type="match status" value="1"/>
</dbReference>
<dbReference type="OMA" id="HMARILR"/>
<dbReference type="InParanoid" id="A0A061EZ24"/>
<dbReference type="STRING" id="3641.A0A061EZ24"/>
<reference evidence="2 3" key="1">
    <citation type="journal article" date="2013" name="Genome Biol.">
        <title>The genome sequence of the most widely cultivated cacao type and its use to identify candidate genes regulating pod color.</title>
        <authorList>
            <person name="Motamayor J.C."/>
            <person name="Mockaitis K."/>
            <person name="Schmutz J."/>
            <person name="Haiminen N."/>
            <person name="Iii D.L."/>
            <person name="Cornejo O."/>
            <person name="Findley S.D."/>
            <person name="Zheng P."/>
            <person name="Utro F."/>
            <person name="Royaert S."/>
            <person name="Saski C."/>
            <person name="Jenkins J."/>
            <person name="Podicheti R."/>
            <person name="Zhao M."/>
            <person name="Scheffler B.E."/>
            <person name="Stack J.C."/>
            <person name="Feltus F.A."/>
            <person name="Mustiga G.M."/>
            <person name="Amores F."/>
            <person name="Phillips W."/>
            <person name="Marelli J.P."/>
            <person name="May G.D."/>
            <person name="Shapiro H."/>
            <person name="Ma J."/>
            <person name="Bustamante C.D."/>
            <person name="Schnell R.J."/>
            <person name="Main D."/>
            <person name="Gilbert D."/>
            <person name="Parida L."/>
            <person name="Kuhn D.N."/>
        </authorList>
    </citation>
    <scope>NUCLEOTIDE SEQUENCE [LARGE SCALE GENOMIC DNA]</scope>
    <source>
        <strain evidence="3">cv. Matina 1-6</strain>
    </source>
</reference>
<dbReference type="EMBL" id="CM001883">
    <property type="protein sequence ID" value="EOY09918.1"/>
    <property type="molecule type" value="Genomic_DNA"/>
</dbReference>
<dbReference type="PANTHER" id="PTHR32278:SF111">
    <property type="entry name" value="F-BOX PROTEIN PP2-B12-RELATED"/>
    <property type="match status" value="1"/>
</dbReference>
<dbReference type="Gramene" id="EOY09918">
    <property type="protein sequence ID" value="EOY09918"/>
    <property type="gene ID" value="TCM_025281"/>
</dbReference>
<dbReference type="CDD" id="cd22162">
    <property type="entry name" value="F-box_AtSKIP3-like"/>
    <property type="match status" value="1"/>
</dbReference>
<feature type="domain" description="F-box" evidence="1">
    <location>
        <begin position="22"/>
        <end position="68"/>
    </location>
</feature>
<dbReference type="InterPro" id="IPR025886">
    <property type="entry name" value="PP2-like"/>
</dbReference>
<dbReference type="HOGENOM" id="CLU_050973_0_0_1"/>
<dbReference type="PROSITE" id="PS50181">
    <property type="entry name" value="FBOX"/>
    <property type="match status" value="1"/>
</dbReference>
<dbReference type="InterPro" id="IPR001810">
    <property type="entry name" value="F-box_dom"/>
</dbReference>
<dbReference type="InterPro" id="IPR036047">
    <property type="entry name" value="F-box-like_dom_sf"/>
</dbReference>
<dbReference type="AlphaFoldDB" id="A0A061EZ24"/>
<evidence type="ECO:0000259" key="1">
    <source>
        <dbReference type="PROSITE" id="PS50181"/>
    </source>
</evidence>
<evidence type="ECO:0000313" key="2">
    <source>
        <dbReference type="EMBL" id="EOY09918.1"/>
    </source>
</evidence>
<dbReference type="SUPFAM" id="SSF81383">
    <property type="entry name" value="F-box domain"/>
    <property type="match status" value="1"/>
</dbReference>
<protein>
    <submittedName>
        <fullName evidence="2">Phloem protein 2-B10, putative</fullName>
    </submittedName>
</protein>
<organism evidence="2 3">
    <name type="scientific">Theobroma cacao</name>
    <name type="common">Cacao</name>
    <name type="synonym">Cocoa</name>
    <dbReference type="NCBI Taxonomy" id="3641"/>
    <lineage>
        <taxon>Eukaryota</taxon>
        <taxon>Viridiplantae</taxon>
        <taxon>Streptophyta</taxon>
        <taxon>Embryophyta</taxon>
        <taxon>Tracheophyta</taxon>
        <taxon>Spermatophyta</taxon>
        <taxon>Magnoliopsida</taxon>
        <taxon>eudicotyledons</taxon>
        <taxon>Gunneridae</taxon>
        <taxon>Pentapetalae</taxon>
        <taxon>rosids</taxon>
        <taxon>malvids</taxon>
        <taxon>Malvales</taxon>
        <taxon>Malvaceae</taxon>
        <taxon>Byttnerioideae</taxon>
        <taxon>Theobroma</taxon>
    </lineage>
</organism>
<dbReference type="Pfam" id="PF14299">
    <property type="entry name" value="PP2"/>
    <property type="match status" value="1"/>
</dbReference>
<keyword evidence="3" id="KW-1185">Reference proteome</keyword>
<accession>A0A061EZ24</accession>
<name>A0A061EZ24_THECC</name>
<sequence length="342" mass="37547">MKSEVSEIEGGGRGGPSLPSPLLDLNALPQDCIAAILSFTTPRDACRLSAVSTVFKSAAESDAVWECFLPSDYRAIIPSSLASKKALYLSLCDNPVLIDGGRKSFSLERGSDKKCYMLSARDLFIVWGDTPTYWRWISIPESRFEEVAELISVCWLEIRGRISISMLSPMTHYKAYLVFKATTSGAYGFDLQSVEASVGLVGTEGQKRTVYLDSERRRRGRFPIAPRGIGLFNRSRFFGLQASVPTTASDDQYPKVRVDGWLEIELGEFFNEGCTDEELEMSVLEIKGGHWKGGLVIQGIEIRPNLCGGSENNAPVPSDLCLNTGILSGQDSKNQDFSASLP</sequence>